<gene>
    <name evidence="2" type="ORF">Tco_0856580</name>
</gene>
<reference evidence="2" key="2">
    <citation type="submission" date="2022-01" db="EMBL/GenBank/DDBJ databases">
        <authorList>
            <person name="Yamashiro T."/>
            <person name="Shiraishi A."/>
            <person name="Satake H."/>
            <person name="Nakayama K."/>
        </authorList>
    </citation>
    <scope>NUCLEOTIDE SEQUENCE</scope>
</reference>
<name>A0ABQ5B6V8_9ASTR</name>
<dbReference type="Proteomes" id="UP001151760">
    <property type="component" value="Unassembled WGS sequence"/>
</dbReference>
<feature type="region of interest" description="Disordered" evidence="1">
    <location>
        <begin position="118"/>
        <end position="148"/>
    </location>
</feature>
<sequence>MQMLYCFVNNIHVDYADLLWEGLHYSLEHLSTLIPYLRFTKLIVSDYMTAFPENSRRARDKYYNLDEDAMVKNIFNSGNHKDGVGMKILSWMITDEIKLTENYQMYVVVFGVDLPTTQSQPIDSTQGTHRTTSAPRSPNLETDEGDHDELEVKQNVQKVKEHLIAKEIKKLVDGMDNVANVEVDSSTIRQNDNPIDPDTRLEHKSDKESLEVEIIAEVQPIDVNKEEEESAEDDFKLKRREKGKHGEESRSTPSPTTIRSPRIYFTRISSDTEKLQELTVNDPPPSSPTPSSSSLKSKLSATNRLLSLFKPKHGHFKRYKSFFDELQGHYGYLFEHLKTRFMPRRKFNVLAQHLQDIMEESLAKMVDDRIKGLLKTQVSLYVA</sequence>
<protein>
    <submittedName>
        <fullName evidence="2">Uncharacterized protein</fullName>
    </submittedName>
</protein>
<reference evidence="2" key="1">
    <citation type="journal article" date="2022" name="Int. J. Mol. Sci.">
        <title>Draft Genome of Tanacetum Coccineum: Genomic Comparison of Closely Related Tanacetum-Family Plants.</title>
        <authorList>
            <person name="Yamashiro T."/>
            <person name="Shiraishi A."/>
            <person name="Nakayama K."/>
            <person name="Satake H."/>
        </authorList>
    </citation>
    <scope>NUCLEOTIDE SEQUENCE</scope>
</reference>
<proteinExistence type="predicted"/>
<feature type="region of interest" description="Disordered" evidence="1">
    <location>
        <begin position="183"/>
        <end position="263"/>
    </location>
</feature>
<feature type="compositionally biased region" description="Polar residues" evidence="1">
    <location>
        <begin position="118"/>
        <end position="140"/>
    </location>
</feature>
<feature type="compositionally biased region" description="Polar residues" evidence="1">
    <location>
        <begin position="183"/>
        <end position="193"/>
    </location>
</feature>
<feature type="compositionally biased region" description="Low complexity" evidence="1">
    <location>
        <begin position="251"/>
        <end position="263"/>
    </location>
</feature>
<organism evidence="2 3">
    <name type="scientific">Tanacetum coccineum</name>
    <dbReference type="NCBI Taxonomy" id="301880"/>
    <lineage>
        <taxon>Eukaryota</taxon>
        <taxon>Viridiplantae</taxon>
        <taxon>Streptophyta</taxon>
        <taxon>Embryophyta</taxon>
        <taxon>Tracheophyta</taxon>
        <taxon>Spermatophyta</taxon>
        <taxon>Magnoliopsida</taxon>
        <taxon>eudicotyledons</taxon>
        <taxon>Gunneridae</taxon>
        <taxon>Pentapetalae</taxon>
        <taxon>asterids</taxon>
        <taxon>campanulids</taxon>
        <taxon>Asterales</taxon>
        <taxon>Asteraceae</taxon>
        <taxon>Asteroideae</taxon>
        <taxon>Anthemideae</taxon>
        <taxon>Anthemidinae</taxon>
        <taxon>Tanacetum</taxon>
    </lineage>
</organism>
<dbReference type="EMBL" id="BQNB010012914">
    <property type="protein sequence ID" value="GJT09538.1"/>
    <property type="molecule type" value="Genomic_DNA"/>
</dbReference>
<evidence type="ECO:0000313" key="2">
    <source>
        <dbReference type="EMBL" id="GJT09538.1"/>
    </source>
</evidence>
<accession>A0ABQ5B6V8</accession>
<feature type="compositionally biased region" description="Basic and acidic residues" evidence="1">
    <location>
        <begin position="197"/>
        <end position="210"/>
    </location>
</feature>
<keyword evidence="3" id="KW-1185">Reference proteome</keyword>
<comment type="caution">
    <text evidence="2">The sequence shown here is derived from an EMBL/GenBank/DDBJ whole genome shotgun (WGS) entry which is preliminary data.</text>
</comment>
<feature type="region of interest" description="Disordered" evidence="1">
    <location>
        <begin position="277"/>
        <end position="297"/>
    </location>
</feature>
<evidence type="ECO:0000313" key="3">
    <source>
        <dbReference type="Proteomes" id="UP001151760"/>
    </source>
</evidence>
<evidence type="ECO:0000256" key="1">
    <source>
        <dbReference type="SAM" id="MobiDB-lite"/>
    </source>
</evidence>